<evidence type="ECO:0000259" key="15">
    <source>
        <dbReference type="PROSITE" id="PS50109"/>
    </source>
</evidence>
<comment type="catalytic activity">
    <reaction evidence="1">
        <text>ATP + protein L-histidine = ADP + protein N-phospho-L-histidine.</text>
        <dbReference type="EC" id="2.7.13.3"/>
    </reaction>
</comment>
<dbReference type="SUPFAM" id="SSF55874">
    <property type="entry name" value="ATPase domain of HSP90 chaperone/DNA topoisomerase II/histidine kinase"/>
    <property type="match status" value="1"/>
</dbReference>
<dbReference type="Pfam" id="PF00072">
    <property type="entry name" value="Response_reg"/>
    <property type="match status" value="2"/>
</dbReference>
<dbReference type="InterPro" id="IPR001789">
    <property type="entry name" value="Sig_transdc_resp-reg_receiver"/>
</dbReference>
<dbReference type="Gene3D" id="3.40.50.2300">
    <property type="match status" value="2"/>
</dbReference>
<keyword evidence="6" id="KW-0547">Nucleotide-binding</keyword>
<evidence type="ECO:0000256" key="8">
    <source>
        <dbReference type="ARBA" id="ARBA00022840"/>
    </source>
</evidence>
<name>M1PUI5_DESSD</name>
<dbReference type="Pfam" id="PF00512">
    <property type="entry name" value="HisKA"/>
    <property type="match status" value="1"/>
</dbReference>
<evidence type="ECO:0000256" key="14">
    <source>
        <dbReference type="SAM" id="Phobius"/>
    </source>
</evidence>
<keyword evidence="14" id="KW-1133">Transmembrane helix</keyword>
<evidence type="ECO:0000256" key="5">
    <source>
        <dbReference type="ARBA" id="ARBA00022679"/>
    </source>
</evidence>
<dbReference type="SMART" id="SM00304">
    <property type="entry name" value="HAMP"/>
    <property type="match status" value="1"/>
</dbReference>
<keyword evidence="5" id="KW-0808">Transferase</keyword>
<dbReference type="SMART" id="SM00388">
    <property type="entry name" value="HisKA"/>
    <property type="match status" value="1"/>
</dbReference>
<dbReference type="PANTHER" id="PTHR45339">
    <property type="entry name" value="HYBRID SIGNAL TRANSDUCTION HISTIDINE KINASE J"/>
    <property type="match status" value="1"/>
</dbReference>
<dbReference type="InterPro" id="IPR003594">
    <property type="entry name" value="HATPase_dom"/>
</dbReference>
<dbReference type="PRINTS" id="PR00344">
    <property type="entry name" value="BCTRLSENSOR"/>
</dbReference>
<feature type="domain" description="Response regulatory" evidence="16">
    <location>
        <begin position="531"/>
        <end position="649"/>
    </location>
</feature>
<evidence type="ECO:0000259" key="16">
    <source>
        <dbReference type="PROSITE" id="PS50110"/>
    </source>
</evidence>
<dbReference type="PROSITE" id="PS50885">
    <property type="entry name" value="HAMP"/>
    <property type="match status" value="1"/>
</dbReference>
<keyword evidence="7 19" id="KW-0418">Kinase</keyword>
<evidence type="ECO:0000256" key="3">
    <source>
        <dbReference type="ARBA" id="ARBA00012438"/>
    </source>
</evidence>
<dbReference type="InterPro" id="IPR036890">
    <property type="entry name" value="HATPase_C_sf"/>
</dbReference>
<dbReference type="Pfam" id="PF00672">
    <property type="entry name" value="HAMP"/>
    <property type="match status" value="1"/>
</dbReference>
<dbReference type="SUPFAM" id="SSF52172">
    <property type="entry name" value="CheY-like"/>
    <property type="match status" value="2"/>
</dbReference>
<dbReference type="CDD" id="cd17546">
    <property type="entry name" value="REC_hyHK_CKI1_RcsC-like"/>
    <property type="match status" value="2"/>
</dbReference>
<dbReference type="CDD" id="cd16922">
    <property type="entry name" value="HATPase_EvgS-ArcB-TorS-like"/>
    <property type="match status" value="1"/>
</dbReference>
<dbReference type="Pfam" id="PF02518">
    <property type="entry name" value="HATPase_c"/>
    <property type="match status" value="1"/>
</dbReference>
<gene>
    <name evidence="19" type="ordered locus">UWK_03460</name>
</gene>
<evidence type="ECO:0000256" key="6">
    <source>
        <dbReference type="ARBA" id="ARBA00022741"/>
    </source>
</evidence>
<dbReference type="SMART" id="SM00448">
    <property type="entry name" value="REC"/>
    <property type="match status" value="2"/>
</dbReference>
<dbReference type="InterPro" id="IPR005467">
    <property type="entry name" value="His_kinase_dom"/>
</dbReference>
<evidence type="ECO:0000259" key="18">
    <source>
        <dbReference type="PROSITE" id="PS50894"/>
    </source>
</evidence>
<feature type="domain" description="Response regulatory" evidence="16">
    <location>
        <begin position="678"/>
        <end position="796"/>
    </location>
</feature>
<dbReference type="PROSITE" id="PS50894">
    <property type="entry name" value="HPT"/>
    <property type="match status" value="1"/>
</dbReference>
<evidence type="ECO:0000256" key="1">
    <source>
        <dbReference type="ARBA" id="ARBA00000085"/>
    </source>
</evidence>
<dbReference type="PANTHER" id="PTHR45339:SF5">
    <property type="entry name" value="HISTIDINE KINASE"/>
    <property type="match status" value="1"/>
</dbReference>
<dbReference type="STRING" id="1167006.UWK_03460"/>
<dbReference type="AlphaFoldDB" id="M1PUI5"/>
<reference evidence="20" key="1">
    <citation type="journal article" date="2013" name="Stand. Genomic Sci.">
        <title>Complete genome sequence of Desulfocapsa sulfexigens, a marine deltaproteobacterium specialized in disproportionating inorganic sulfur compounds.</title>
        <authorList>
            <person name="Finster K.W."/>
            <person name="Kjeldsen K.U."/>
            <person name="Kube M."/>
            <person name="Reinhardt R."/>
            <person name="Mussmann M."/>
            <person name="Amann R."/>
            <person name="Schreiber L."/>
        </authorList>
    </citation>
    <scope>NUCLEOTIDE SEQUENCE [LARGE SCALE GENOMIC DNA]</scope>
    <source>
        <strain evidence="20">DSM 10523 / SB164P1</strain>
    </source>
</reference>
<dbReference type="HOGENOM" id="CLU_000445_104_15_7"/>
<dbReference type="eggNOG" id="COG0745">
    <property type="taxonomic scope" value="Bacteria"/>
</dbReference>
<feature type="transmembrane region" description="Helical" evidence="14">
    <location>
        <begin position="176"/>
        <end position="195"/>
    </location>
</feature>
<dbReference type="CDD" id="cd06225">
    <property type="entry name" value="HAMP"/>
    <property type="match status" value="1"/>
</dbReference>
<dbReference type="PROSITE" id="PS50110">
    <property type="entry name" value="RESPONSE_REGULATORY"/>
    <property type="match status" value="2"/>
</dbReference>
<dbReference type="InterPro" id="IPR004358">
    <property type="entry name" value="Sig_transdc_His_kin-like_C"/>
</dbReference>
<dbReference type="SUPFAM" id="SSF47226">
    <property type="entry name" value="Histidine-containing phosphotransfer domain, HPT domain"/>
    <property type="match status" value="1"/>
</dbReference>
<feature type="domain" description="HPt" evidence="18">
    <location>
        <begin position="837"/>
        <end position="946"/>
    </location>
</feature>
<dbReference type="Gene3D" id="6.10.340.10">
    <property type="match status" value="1"/>
</dbReference>
<keyword evidence="14" id="KW-0812">Transmembrane</keyword>
<dbReference type="SUPFAM" id="SSF47384">
    <property type="entry name" value="Homodimeric domain of signal transducing histidine kinase"/>
    <property type="match status" value="1"/>
</dbReference>
<dbReference type="InterPro" id="IPR003661">
    <property type="entry name" value="HisK_dim/P_dom"/>
</dbReference>
<proteinExistence type="predicted"/>
<evidence type="ECO:0000256" key="7">
    <source>
        <dbReference type="ARBA" id="ARBA00022777"/>
    </source>
</evidence>
<dbReference type="InterPro" id="IPR003660">
    <property type="entry name" value="HAMP_dom"/>
</dbReference>
<feature type="modified residue" description="4-aspartylphosphate" evidence="13">
    <location>
        <position position="582"/>
    </location>
</feature>
<dbReference type="GO" id="GO:0000155">
    <property type="term" value="F:phosphorelay sensor kinase activity"/>
    <property type="evidence" value="ECO:0007669"/>
    <property type="project" value="InterPro"/>
</dbReference>
<dbReference type="InterPro" id="IPR036641">
    <property type="entry name" value="HPT_dom_sf"/>
</dbReference>
<dbReference type="OrthoDB" id="5468627at2"/>
<dbReference type="SUPFAM" id="SSF158472">
    <property type="entry name" value="HAMP domain-like"/>
    <property type="match status" value="1"/>
</dbReference>
<protein>
    <recommendedName>
        <fullName evidence="11">Sensory/regulatory protein RpfC</fullName>
        <ecNumber evidence="3">2.7.13.3</ecNumber>
    </recommendedName>
</protein>
<organism evidence="19 20">
    <name type="scientific">Desulfocapsa sulfexigens (strain DSM 10523 / SB164P1)</name>
    <dbReference type="NCBI Taxonomy" id="1167006"/>
    <lineage>
        <taxon>Bacteria</taxon>
        <taxon>Pseudomonadati</taxon>
        <taxon>Thermodesulfobacteriota</taxon>
        <taxon>Desulfobulbia</taxon>
        <taxon>Desulfobulbales</taxon>
        <taxon>Desulfocapsaceae</taxon>
        <taxon>Desulfocapsa</taxon>
    </lineage>
</organism>
<dbReference type="CDD" id="cd00082">
    <property type="entry name" value="HisKA"/>
    <property type="match status" value="1"/>
</dbReference>
<evidence type="ECO:0000259" key="17">
    <source>
        <dbReference type="PROSITE" id="PS50885"/>
    </source>
</evidence>
<feature type="modified residue" description="Phosphohistidine" evidence="12">
    <location>
        <position position="878"/>
    </location>
</feature>
<dbReference type="RefSeq" id="WP_015405658.1">
    <property type="nucleotide sequence ID" value="NC_020304.1"/>
</dbReference>
<evidence type="ECO:0000256" key="11">
    <source>
        <dbReference type="ARBA" id="ARBA00068150"/>
    </source>
</evidence>
<evidence type="ECO:0000256" key="12">
    <source>
        <dbReference type="PROSITE-ProRule" id="PRU00110"/>
    </source>
</evidence>
<comment type="subcellular location">
    <subcellularLocation>
        <location evidence="2">Membrane</location>
    </subcellularLocation>
</comment>
<keyword evidence="14" id="KW-0472">Membrane</keyword>
<dbReference type="SMART" id="SM00387">
    <property type="entry name" value="HATPase_c"/>
    <property type="match status" value="1"/>
</dbReference>
<dbReference type="FunFam" id="1.10.287.130:FF:000002">
    <property type="entry name" value="Two-component osmosensing histidine kinase"/>
    <property type="match status" value="1"/>
</dbReference>
<dbReference type="EC" id="2.7.13.3" evidence="3"/>
<keyword evidence="9" id="KW-0902">Two-component regulatory system</keyword>
<dbReference type="Gene3D" id="1.20.120.160">
    <property type="entry name" value="HPT domain"/>
    <property type="match status" value="1"/>
</dbReference>
<feature type="domain" description="HAMP" evidence="17">
    <location>
        <begin position="199"/>
        <end position="251"/>
    </location>
</feature>
<accession>M1PUI5</accession>
<dbReference type="eggNOG" id="COG2198">
    <property type="taxonomic scope" value="Bacteria"/>
</dbReference>
<evidence type="ECO:0000256" key="13">
    <source>
        <dbReference type="PROSITE-ProRule" id="PRU00169"/>
    </source>
</evidence>
<evidence type="ECO:0000256" key="4">
    <source>
        <dbReference type="ARBA" id="ARBA00022553"/>
    </source>
</evidence>
<dbReference type="eggNOG" id="COG0784">
    <property type="taxonomic scope" value="Bacteria"/>
</dbReference>
<dbReference type="FunFam" id="3.30.565.10:FF:000010">
    <property type="entry name" value="Sensor histidine kinase RcsC"/>
    <property type="match status" value="1"/>
</dbReference>
<evidence type="ECO:0000256" key="2">
    <source>
        <dbReference type="ARBA" id="ARBA00004370"/>
    </source>
</evidence>
<dbReference type="InterPro" id="IPR008207">
    <property type="entry name" value="Sig_transdc_His_kin_Hpt_dom"/>
</dbReference>
<comment type="subunit">
    <text evidence="10">At low DSF concentrations, interacts with RpfF.</text>
</comment>
<dbReference type="Proteomes" id="UP000011721">
    <property type="component" value="Chromosome"/>
</dbReference>
<dbReference type="GO" id="GO:0005886">
    <property type="term" value="C:plasma membrane"/>
    <property type="evidence" value="ECO:0007669"/>
    <property type="project" value="UniProtKB-SubCell"/>
</dbReference>
<feature type="modified residue" description="4-aspartylphosphate" evidence="13">
    <location>
        <position position="729"/>
    </location>
</feature>
<evidence type="ECO:0000313" key="19">
    <source>
        <dbReference type="EMBL" id="AGF79976.1"/>
    </source>
</evidence>
<keyword evidence="20" id="KW-1185">Reference proteome</keyword>
<keyword evidence="8" id="KW-0067">ATP-binding</keyword>
<dbReference type="GO" id="GO:0005524">
    <property type="term" value="F:ATP binding"/>
    <property type="evidence" value="ECO:0007669"/>
    <property type="project" value="UniProtKB-KW"/>
</dbReference>
<dbReference type="KEGG" id="dsf:UWK_03460"/>
<dbReference type="EMBL" id="CP003985">
    <property type="protein sequence ID" value="AGF79976.1"/>
    <property type="molecule type" value="Genomic_DNA"/>
</dbReference>
<dbReference type="InterPro" id="IPR011006">
    <property type="entry name" value="CheY-like_superfamily"/>
</dbReference>
<evidence type="ECO:0000256" key="10">
    <source>
        <dbReference type="ARBA" id="ARBA00064003"/>
    </source>
</evidence>
<dbReference type="eggNOG" id="COG2205">
    <property type="taxonomic scope" value="Bacteria"/>
</dbReference>
<sequence length="1041" mass="116137">MKRFFSNKNFTLRAKATFIVVAVVAVSLSLATAINIYQTNRLIEKEQERSGEAIVQGLAQAAELPMIVQDKLELDRLIDGFLWNDQVQFLIIYNKDNEIVAKRNLDTVAYDSFIESGSNSGSLIVSHPIVFQTDKNFTGWSLSAGNSDTSFEAKEVGKVLVALSLVAVRKAQLHQAFVSLIAAHLAAAIGIFIIFKGIGNWTRRLDGLVDATDAMKSGDFTHRISIGVTDEIGKLASAFEAMREAVQQRDTELRDLNDSLHDLVRERTDKLERAMVEAQTANEAKSSFLANMSHEIRTPMNAIIGMVGLSLNKKLSPKLREYLLTVRSSAESLLAIINDILDFSKIEAGKITLERIDFQLHQLFDKLADLFSDQAAARNIELVIGVEAGVPVALRGDPLRMEQVFINLLGNAIKFTEKGVVFVHATVDSETDNMVKILFSVSDTGMGISEEQYESLFEPFTQADGSMTREYGGTGLGLSICRRLVGLHGGDIWVKSKAGEGTTVFFTAEFTRQPVEREIQYVVPATIRGLRVLIVEDNEIASCITSNILESFHFDVDVVSSCAVAQTRIGGKIEKYNLILMDWRMPEVDGVECVKKIRAMEGGDSVPIIMMTAFGGEREVMLAREAGANYFLTKPVKQSLLFDTIMDIFDYPEAMHSSLDDRETRQGVVSSEHLVGVRILLAEDNRINQNVARELLESVGVIVEIATNGQEAVHILQDRGDEFDAVLMDVQMPVMDGFQATEAIRENPALTEIPVIAVTAHAMQGDREKCMAIGMNDYVAKPITPELLFSVLTRWTRPEQMETVYHKKEFAFQLAGGMPELPESFPGVHIESGVIRMAGNVRAYIRMLSDLLEFGNDVIERLPGIFEKDILDAVKEIHTLKGTAANLSAHHLQGVSLKLELFLKEIHASQKHREASDPTAAVIQFEEYLEETRKSLFSLESVVSELESLCGKGKANEKKLRENLIPVDLEDLLRTLGRLKDMIDECDPMSEELWLEKKEDFQGQGIDEEMTRMENHLRNYNFERAADFIVRIEKRLRSQGE</sequence>
<dbReference type="Pfam" id="PF01627">
    <property type="entry name" value="Hpt"/>
    <property type="match status" value="1"/>
</dbReference>
<dbReference type="PATRIC" id="fig|1167006.5.peg.3721"/>
<keyword evidence="4 13" id="KW-0597">Phosphoprotein</keyword>
<dbReference type="InterPro" id="IPR036097">
    <property type="entry name" value="HisK_dim/P_sf"/>
</dbReference>
<evidence type="ECO:0000256" key="9">
    <source>
        <dbReference type="ARBA" id="ARBA00023012"/>
    </source>
</evidence>
<evidence type="ECO:0000313" key="20">
    <source>
        <dbReference type="Proteomes" id="UP000011721"/>
    </source>
</evidence>
<dbReference type="PROSITE" id="PS50109">
    <property type="entry name" value="HIS_KIN"/>
    <property type="match status" value="1"/>
</dbReference>
<dbReference type="Gene3D" id="3.30.565.10">
    <property type="entry name" value="Histidine kinase-like ATPase, C-terminal domain"/>
    <property type="match status" value="1"/>
</dbReference>
<dbReference type="Gene3D" id="1.10.287.130">
    <property type="match status" value="1"/>
</dbReference>
<feature type="domain" description="Histidine kinase" evidence="15">
    <location>
        <begin position="291"/>
        <end position="512"/>
    </location>
</feature>